<dbReference type="AlphaFoldDB" id="A0A916YBU9"/>
<comment type="caution">
    <text evidence="4">The sequence shown here is derived from an EMBL/GenBank/DDBJ whole genome shotgun (WGS) entry which is preliminary data.</text>
</comment>
<reference evidence="4 5" key="1">
    <citation type="journal article" date="2014" name="Int. J. Syst. Evol. Microbiol.">
        <title>Complete genome sequence of Corynebacterium casei LMG S-19264T (=DSM 44701T), isolated from a smear-ripened cheese.</title>
        <authorList>
            <consortium name="US DOE Joint Genome Institute (JGI-PGF)"/>
            <person name="Walter F."/>
            <person name="Albersmeier A."/>
            <person name="Kalinowski J."/>
            <person name="Ruckert C."/>
        </authorList>
    </citation>
    <scope>NUCLEOTIDE SEQUENCE [LARGE SCALE GENOMIC DNA]</scope>
    <source>
        <strain evidence="4 5">CGMCC 1.15358</strain>
    </source>
</reference>
<feature type="signal peptide" evidence="1">
    <location>
        <begin position="1"/>
        <end position="23"/>
    </location>
</feature>
<organism evidence="4 5">
    <name type="scientific">Croceicoccus pelagius</name>
    <dbReference type="NCBI Taxonomy" id="1703341"/>
    <lineage>
        <taxon>Bacteria</taxon>
        <taxon>Pseudomonadati</taxon>
        <taxon>Pseudomonadota</taxon>
        <taxon>Alphaproteobacteria</taxon>
        <taxon>Sphingomonadales</taxon>
        <taxon>Erythrobacteraceae</taxon>
        <taxon>Croceicoccus</taxon>
    </lineage>
</organism>
<dbReference type="InterPro" id="IPR032711">
    <property type="entry name" value="SoxY"/>
</dbReference>
<proteinExistence type="predicted"/>
<dbReference type="InterPro" id="IPR014880">
    <property type="entry name" value="SoxZ_dom"/>
</dbReference>
<dbReference type="InterPro" id="IPR013783">
    <property type="entry name" value="Ig-like_fold"/>
</dbReference>
<dbReference type="Gene3D" id="2.60.40.10">
    <property type="entry name" value="Immunoglobulins"/>
    <property type="match status" value="1"/>
</dbReference>
<gene>
    <name evidence="4" type="ORF">GCM10010989_10000</name>
</gene>
<evidence type="ECO:0000259" key="2">
    <source>
        <dbReference type="Pfam" id="PF08770"/>
    </source>
</evidence>
<keyword evidence="1" id="KW-0732">Signal</keyword>
<feature type="domain" description="Sulphur oxidation protein SoxZ" evidence="2">
    <location>
        <begin position="170"/>
        <end position="251"/>
    </location>
</feature>
<dbReference type="EMBL" id="BMIO01000003">
    <property type="protein sequence ID" value="GGD37897.1"/>
    <property type="molecule type" value="Genomic_DNA"/>
</dbReference>
<name>A0A916YBU9_9SPHN</name>
<evidence type="ECO:0000259" key="3">
    <source>
        <dbReference type="Pfam" id="PF13501"/>
    </source>
</evidence>
<feature type="domain" description="Ig-like SoxY" evidence="3">
    <location>
        <begin position="44"/>
        <end position="145"/>
    </location>
</feature>
<dbReference type="InterPro" id="IPR030831">
    <property type="entry name" value="Fuse-rel_SoxYZ"/>
</dbReference>
<keyword evidence="5" id="KW-1185">Reference proteome</keyword>
<dbReference type="SUPFAM" id="SSF81296">
    <property type="entry name" value="E set domains"/>
    <property type="match status" value="1"/>
</dbReference>
<dbReference type="Pfam" id="PF08770">
    <property type="entry name" value="SoxZ"/>
    <property type="match status" value="1"/>
</dbReference>
<evidence type="ECO:0000313" key="4">
    <source>
        <dbReference type="EMBL" id="GGD37897.1"/>
    </source>
</evidence>
<evidence type="ECO:0008006" key="6">
    <source>
        <dbReference type="Google" id="ProtNLM"/>
    </source>
</evidence>
<dbReference type="OrthoDB" id="5343309at2"/>
<feature type="chain" id="PRO_5037317945" description="Quinoprotein dehydrogenase-associated SoxYZ-like carrier" evidence="1">
    <location>
        <begin position="24"/>
        <end position="264"/>
    </location>
</feature>
<evidence type="ECO:0000313" key="5">
    <source>
        <dbReference type="Proteomes" id="UP000598997"/>
    </source>
</evidence>
<dbReference type="InterPro" id="IPR014756">
    <property type="entry name" value="Ig_E-set"/>
</dbReference>
<dbReference type="RefSeq" id="WP_066762901.1">
    <property type="nucleotide sequence ID" value="NZ_BMIO01000003.1"/>
</dbReference>
<evidence type="ECO:0000256" key="1">
    <source>
        <dbReference type="SAM" id="SignalP"/>
    </source>
</evidence>
<dbReference type="InterPro" id="IPR038162">
    <property type="entry name" value="SoxY_sf"/>
</dbReference>
<sequence length="264" mass="28178">MRLIKTILPAAASVFLAASPALAEGLPADPLGSPMWEYHAEKLFTGGPVIFDNRVKVILPVIAEDQHVVPVTVDARKLDGVKRIVVFADLNPIPVAIDYRPMGAAPFVATRIKLDQRTPVRAAVQLADGSWHVAGDWIDAAGGGCSAPPLSRVRGDWADHLGEMRGAAWSDGNSTRLRFGFRHPMDTGLVENIPAYNIETVRVTDAGGREIATMDVYGSVAEDPAFTLVVDRDGPMEVSARDTSGLEFTGELAPASGKRLSSGQ</sequence>
<dbReference type="Gene3D" id="2.60.40.2470">
    <property type="entry name" value="SoxY domain"/>
    <property type="match status" value="1"/>
</dbReference>
<dbReference type="Proteomes" id="UP000598997">
    <property type="component" value="Unassembled WGS sequence"/>
</dbReference>
<dbReference type="Pfam" id="PF13501">
    <property type="entry name" value="SoxY"/>
    <property type="match status" value="1"/>
</dbReference>
<dbReference type="NCBIfam" id="TIGR04557">
    <property type="entry name" value="fuse_rel_SoxYZ"/>
    <property type="match status" value="1"/>
</dbReference>
<protein>
    <recommendedName>
        <fullName evidence="6">Quinoprotein dehydrogenase-associated SoxYZ-like carrier</fullName>
    </recommendedName>
</protein>
<accession>A0A916YBU9</accession>